<proteinExistence type="predicted"/>
<dbReference type="EMBL" id="BGZK01000419">
    <property type="protein sequence ID" value="GBP42473.1"/>
    <property type="molecule type" value="Genomic_DNA"/>
</dbReference>
<reference evidence="1 2" key="1">
    <citation type="journal article" date="2019" name="Commun. Biol.">
        <title>The bagworm genome reveals a unique fibroin gene that provides high tensile strength.</title>
        <authorList>
            <person name="Kono N."/>
            <person name="Nakamura H."/>
            <person name="Ohtoshi R."/>
            <person name="Tomita M."/>
            <person name="Numata K."/>
            <person name="Arakawa K."/>
        </authorList>
    </citation>
    <scope>NUCLEOTIDE SEQUENCE [LARGE SCALE GENOMIC DNA]</scope>
</reference>
<comment type="caution">
    <text evidence="1">The sequence shown here is derived from an EMBL/GenBank/DDBJ whole genome shotgun (WGS) entry which is preliminary data.</text>
</comment>
<evidence type="ECO:0000313" key="1">
    <source>
        <dbReference type="EMBL" id="GBP42473.1"/>
    </source>
</evidence>
<dbReference type="Proteomes" id="UP000299102">
    <property type="component" value="Unassembled WGS sequence"/>
</dbReference>
<gene>
    <name evidence="1" type="ORF">EVAR_29276_1</name>
</gene>
<organism evidence="1 2">
    <name type="scientific">Eumeta variegata</name>
    <name type="common">Bagworm moth</name>
    <name type="synonym">Eumeta japonica</name>
    <dbReference type="NCBI Taxonomy" id="151549"/>
    <lineage>
        <taxon>Eukaryota</taxon>
        <taxon>Metazoa</taxon>
        <taxon>Ecdysozoa</taxon>
        <taxon>Arthropoda</taxon>
        <taxon>Hexapoda</taxon>
        <taxon>Insecta</taxon>
        <taxon>Pterygota</taxon>
        <taxon>Neoptera</taxon>
        <taxon>Endopterygota</taxon>
        <taxon>Lepidoptera</taxon>
        <taxon>Glossata</taxon>
        <taxon>Ditrysia</taxon>
        <taxon>Tineoidea</taxon>
        <taxon>Psychidae</taxon>
        <taxon>Oiketicinae</taxon>
        <taxon>Eumeta</taxon>
    </lineage>
</organism>
<protein>
    <submittedName>
        <fullName evidence="1">Uncharacterized protein</fullName>
    </submittedName>
</protein>
<evidence type="ECO:0000313" key="2">
    <source>
        <dbReference type="Proteomes" id="UP000299102"/>
    </source>
</evidence>
<name>A0A4C1VUS0_EUMVA</name>
<keyword evidence="2" id="KW-1185">Reference proteome</keyword>
<sequence length="119" mass="13338">MQRQTRVDSGVWLRDPIEFVYLGHLSSIKTEYGFALTYLWRDVSELTNDTALVEFDSNCEATKHTMLIAFLRTDIVRETLPGLVLGSPIVSRGTNFCTGESRALGRPSNPCTVNVRADK</sequence>
<accession>A0A4C1VUS0</accession>
<dbReference type="AlphaFoldDB" id="A0A4C1VUS0"/>